<name>A0A813GS93_POLGL</name>
<protein>
    <recommendedName>
        <fullName evidence="2">Dynamin N-terminal domain-containing protein</fullName>
    </recommendedName>
</protein>
<dbReference type="Gene3D" id="3.40.50.300">
    <property type="entry name" value="P-loop containing nucleotide triphosphate hydrolases"/>
    <property type="match status" value="1"/>
</dbReference>
<keyword evidence="4" id="KW-1185">Reference proteome</keyword>
<comment type="caution">
    <text evidence="3">The sequence shown here is derived from an EMBL/GenBank/DDBJ whole genome shotgun (WGS) entry which is preliminary data.</text>
</comment>
<dbReference type="SUPFAM" id="SSF52540">
    <property type="entry name" value="P-loop containing nucleoside triphosphate hydrolases"/>
    <property type="match status" value="1"/>
</dbReference>
<reference evidence="3" key="1">
    <citation type="submission" date="2021-02" db="EMBL/GenBank/DDBJ databases">
        <authorList>
            <person name="Dougan E. K."/>
            <person name="Rhodes N."/>
            <person name="Thang M."/>
            <person name="Chan C."/>
        </authorList>
    </citation>
    <scope>NUCLEOTIDE SEQUENCE</scope>
</reference>
<feature type="domain" description="Dynamin N-terminal" evidence="2">
    <location>
        <begin position="120"/>
        <end position="345"/>
    </location>
</feature>
<dbReference type="CDD" id="cd00882">
    <property type="entry name" value="Ras_like_GTPase"/>
    <property type="match status" value="1"/>
</dbReference>
<evidence type="ECO:0000313" key="4">
    <source>
        <dbReference type="Proteomes" id="UP000654075"/>
    </source>
</evidence>
<sequence>MSTLLHPQEVYQRAEQRNLLPTSQPVAAPKAQPNSSYSRERASGGYVRAESSANQSTSRVVSSQSCQQAKSIAKELLDLWKDVNRGKGEIHGDDSSTRVEEEMLLTMISRSGPIEAVFPVYGAVKAGKSTFLSAVMRETILPAQALPMTSIPIKITHITGASKQLILNQADKWANCLAGFKQKLIVGAIPNEIHQGEGDENLYGIQERIRRGAVTLPAESRGDQDIASTLKTVSHFVRLLWMNNIDFEQEFQISLKVEDLPQVQLDMQAFREGPAQHFSLLDTPGPNEAKAAAALAKIGPQVMNGSSGCIFCVPWDQVGAQQTELLYSHINIYMGDKKVIVIITKMDSFKDGEDAKAGIRDTLVSYFNQNVKDKLRIHFTSGHELLTMFELQNLLEEEKGQDTFKVTLMSNGKLWNDLCTAYKLQYTLGNSTGAEAFRACNELLTGQLVQLNAEAVIRDFRDLYADSERHALSNDAANMKNSFVLLKKSIDELQRYASAGASERVRIQERHQAIEQLYGNVLAELEQIPERVERGIDTLLDESNLELKQWAPTQNSWQVIEVDADEAAAAGRAGGPPMDEMEQRLAFAGAKKGKITCSLSWHNEDDLDLHCITPSGAEIYHREKCGGGGELDIDMNARNGSITTTPVENIYFAAPASGRYKFFVRNFMKRTNGATPFVVRLTKGGSTEDKQFHDIAQAAAQGNDQMAFEFDWTGSSGSGGVDGQPPRTIPFPGGKGQLMTWLRDTAEPRFSRTMQKKFKAIMGGVSGVVAKMTACIEHHWASCTSLLDKLLELDDTETESQFIEFRAVPQVSLNVNELADRYCHFNVADITYLTDSNQVVLVNETFKHDVLKCFNMVADEAAEQIKQHITAMLQGTLRNFVQRVAAAKANAVNIRERSQEILNARVSRKDVEDMVERIEPLLVEVERNIAKLKADIAAPPPQIWSL</sequence>
<dbReference type="InterPro" id="IPR045063">
    <property type="entry name" value="Dynamin_N"/>
</dbReference>
<dbReference type="InterPro" id="IPR027417">
    <property type="entry name" value="P-loop_NTPase"/>
</dbReference>
<dbReference type="Proteomes" id="UP000654075">
    <property type="component" value="Unassembled WGS sequence"/>
</dbReference>
<accession>A0A813GS93</accession>
<organism evidence="3 4">
    <name type="scientific">Polarella glacialis</name>
    <name type="common">Dinoflagellate</name>
    <dbReference type="NCBI Taxonomy" id="89957"/>
    <lineage>
        <taxon>Eukaryota</taxon>
        <taxon>Sar</taxon>
        <taxon>Alveolata</taxon>
        <taxon>Dinophyceae</taxon>
        <taxon>Suessiales</taxon>
        <taxon>Suessiaceae</taxon>
        <taxon>Polarella</taxon>
    </lineage>
</organism>
<dbReference type="AlphaFoldDB" id="A0A813GS93"/>
<evidence type="ECO:0000259" key="2">
    <source>
        <dbReference type="Pfam" id="PF00350"/>
    </source>
</evidence>
<feature type="region of interest" description="Disordered" evidence="1">
    <location>
        <begin position="1"/>
        <end position="64"/>
    </location>
</feature>
<proteinExistence type="predicted"/>
<evidence type="ECO:0000313" key="3">
    <source>
        <dbReference type="EMBL" id="CAE8629331.1"/>
    </source>
</evidence>
<dbReference type="Pfam" id="PF00350">
    <property type="entry name" value="Dynamin_N"/>
    <property type="match status" value="1"/>
</dbReference>
<feature type="non-terminal residue" evidence="3">
    <location>
        <position position="946"/>
    </location>
</feature>
<gene>
    <name evidence="3" type="ORF">PGLA1383_LOCUS45871</name>
</gene>
<feature type="compositionally biased region" description="Polar residues" evidence="1">
    <location>
        <begin position="51"/>
        <end position="64"/>
    </location>
</feature>
<evidence type="ECO:0000256" key="1">
    <source>
        <dbReference type="SAM" id="MobiDB-lite"/>
    </source>
</evidence>
<dbReference type="OrthoDB" id="45517at2759"/>
<dbReference type="EMBL" id="CAJNNV010029630">
    <property type="protein sequence ID" value="CAE8629331.1"/>
    <property type="molecule type" value="Genomic_DNA"/>
</dbReference>